<evidence type="ECO:0000256" key="2">
    <source>
        <dbReference type="ARBA" id="ARBA00022723"/>
    </source>
</evidence>
<gene>
    <name evidence="11" type="primary">ZAT5</name>
    <name evidence="11" type="ORF">MA16_Dca002954</name>
</gene>
<comment type="subcellular location">
    <subcellularLocation>
        <location evidence="1">Nucleus</location>
    </subcellularLocation>
</comment>
<evidence type="ECO:0000256" key="5">
    <source>
        <dbReference type="ARBA" id="ARBA00022833"/>
    </source>
</evidence>
<dbReference type="InterPro" id="IPR013087">
    <property type="entry name" value="Znf_C2H2_type"/>
</dbReference>
<dbReference type="PANTHER" id="PTHR26374:SF471">
    <property type="entry name" value="OS03G0279700 PROTEIN"/>
    <property type="match status" value="1"/>
</dbReference>
<keyword evidence="6" id="KW-0805">Transcription regulation</keyword>
<dbReference type="PROSITE" id="PS00028">
    <property type="entry name" value="ZINC_FINGER_C2H2_1"/>
    <property type="match status" value="2"/>
</dbReference>
<dbReference type="STRING" id="906689.A0A2I0X962"/>
<organism evidence="11 12">
    <name type="scientific">Dendrobium catenatum</name>
    <dbReference type="NCBI Taxonomy" id="906689"/>
    <lineage>
        <taxon>Eukaryota</taxon>
        <taxon>Viridiplantae</taxon>
        <taxon>Streptophyta</taxon>
        <taxon>Embryophyta</taxon>
        <taxon>Tracheophyta</taxon>
        <taxon>Spermatophyta</taxon>
        <taxon>Magnoliopsida</taxon>
        <taxon>Liliopsida</taxon>
        <taxon>Asparagales</taxon>
        <taxon>Orchidaceae</taxon>
        <taxon>Epidendroideae</taxon>
        <taxon>Malaxideae</taxon>
        <taxon>Dendrobiinae</taxon>
        <taxon>Dendrobium</taxon>
    </lineage>
</organism>
<evidence type="ECO:0000256" key="4">
    <source>
        <dbReference type="ARBA" id="ARBA00022771"/>
    </source>
</evidence>
<evidence type="ECO:0000313" key="11">
    <source>
        <dbReference type="EMBL" id="PKU84441.1"/>
    </source>
</evidence>
<dbReference type="Pfam" id="PF13912">
    <property type="entry name" value="zf-C2H2_6"/>
    <property type="match status" value="2"/>
</dbReference>
<evidence type="ECO:0000256" key="7">
    <source>
        <dbReference type="ARBA" id="ARBA00023163"/>
    </source>
</evidence>
<name>A0A2I0X962_9ASPA</name>
<dbReference type="SUPFAM" id="SSF57667">
    <property type="entry name" value="beta-beta-alpha zinc fingers"/>
    <property type="match status" value="1"/>
</dbReference>
<dbReference type="Proteomes" id="UP000233837">
    <property type="component" value="Unassembled WGS sequence"/>
</dbReference>
<reference evidence="11 12" key="2">
    <citation type="journal article" date="2017" name="Nature">
        <title>The Apostasia genome and the evolution of orchids.</title>
        <authorList>
            <person name="Zhang G.Q."/>
            <person name="Liu K.W."/>
            <person name="Li Z."/>
            <person name="Lohaus R."/>
            <person name="Hsiao Y.Y."/>
            <person name="Niu S.C."/>
            <person name="Wang J.Y."/>
            <person name="Lin Y.C."/>
            <person name="Xu Q."/>
            <person name="Chen L.J."/>
            <person name="Yoshida K."/>
            <person name="Fujiwara S."/>
            <person name="Wang Z.W."/>
            <person name="Zhang Y.Q."/>
            <person name="Mitsuda N."/>
            <person name="Wang M."/>
            <person name="Liu G.H."/>
            <person name="Pecoraro L."/>
            <person name="Huang H.X."/>
            <person name="Xiao X.J."/>
            <person name="Lin M."/>
            <person name="Wu X.Y."/>
            <person name="Wu W.L."/>
            <person name="Chen Y.Y."/>
            <person name="Chang S.B."/>
            <person name="Sakamoto S."/>
            <person name="Ohme-Takagi M."/>
            <person name="Yagi M."/>
            <person name="Zeng S.J."/>
            <person name="Shen C.Y."/>
            <person name="Yeh C.M."/>
            <person name="Luo Y.B."/>
            <person name="Tsai W.C."/>
            <person name="Van de Peer Y."/>
            <person name="Liu Z.J."/>
        </authorList>
    </citation>
    <scope>NUCLEOTIDE SEQUENCE [LARGE SCALE GENOMIC DNA]</scope>
    <source>
        <tissue evidence="11">The whole plant</tissue>
    </source>
</reference>
<dbReference type="GO" id="GO:0008270">
    <property type="term" value="F:zinc ion binding"/>
    <property type="evidence" value="ECO:0007669"/>
    <property type="project" value="UniProtKB-KW"/>
</dbReference>
<dbReference type="EMBL" id="KZ502052">
    <property type="protein sequence ID" value="PKU84441.1"/>
    <property type="molecule type" value="Genomic_DNA"/>
</dbReference>
<dbReference type="OrthoDB" id="9411774at2759"/>
<keyword evidence="4 9" id="KW-0863">Zinc-finger</keyword>
<dbReference type="SMART" id="SM00355">
    <property type="entry name" value="ZnF_C2H2"/>
    <property type="match status" value="2"/>
</dbReference>
<dbReference type="InterPro" id="IPR036236">
    <property type="entry name" value="Znf_C2H2_sf"/>
</dbReference>
<evidence type="ECO:0000256" key="9">
    <source>
        <dbReference type="PROSITE-ProRule" id="PRU00042"/>
    </source>
</evidence>
<proteinExistence type="predicted"/>
<feature type="domain" description="C2H2-type" evidence="10">
    <location>
        <begin position="46"/>
        <end position="73"/>
    </location>
</feature>
<dbReference type="PANTHER" id="PTHR26374">
    <property type="entry name" value="ZINC FINGER PROTEIN ZAT5"/>
    <property type="match status" value="1"/>
</dbReference>
<reference evidence="11 12" key="1">
    <citation type="journal article" date="2016" name="Sci. Rep.">
        <title>The Dendrobium catenatum Lindl. genome sequence provides insights into polysaccharide synthase, floral development and adaptive evolution.</title>
        <authorList>
            <person name="Zhang G.Q."/>
            <person name="Xu Q."/>
            <person name="Bian C."/>
            <person name="Tsai W.C."/>
            <person name="Yeh C.M."/>
            <person name="Liu K.W."/>
            <person name="Yoshida K."/>
            <person name="Zhang L.S."/>
            <person name="Chang S.B."/>
            <person name="Chen F."/>
            <person name="Shi Y."/>
            <person name="Su Y.Y."/>
            <person name="Zhang Y.Q."/>
            <person name="Chen L.J."/>
            <person name="Yin Y."/>
            <person name="Lin M."/>
            <person name="Huang H."/>
            <person name="Deng H."/>
            <person name="Wang Z.W."/>
            <person name="Zhu S.L."/>
            <person name="Zhao X."/>
            <person name="Deng C."/>
            <person name="Niu S.C."/>
            <person name="Huang J."/>
            <person name="Wang M."/>
            <person name="Liu G.H."/>
            <person name="Yang H.J."/>
            <person name="Xiao X.J."/>
            <person name="Hsiao Y.Y."/>
            <person name="Wu W.L."/>
            <person name="Chen Y.Y."/>
            <person name="Mitsuda N."/>
            <person name="Ohme-Takagi M."/>
            <person name="Luo Y.B."/>
            <person name="Van de Peer Y."/>
            <person name="Liu Z.J."/>
        </authorList>
    </citation>
    <scope>NUCLEOTIDE SEQUENCE [LARGE SCALE GENOMIC DNA]</scope>
    <source>
        <tissue evidence="11">The whole plant</tissue>
    </source>
</reference>
<keyword evidence="2" id="KW-0479">Metal-binding</keyword>
<dbReference type="AlphaFoldDB" id="A0A2I0X962"/>
<dbReference type="GO" id="GO:0005634">
    <property type="term" value="C:nucleus"/>
    <property type="evidence" value="ECO:0007669"/>
    <property type="project" value="UniProtKB-SubCell"/>
</dbReference>
<feature type="domain" description="C2H2-type" evidence="10">
    <location>
        <begin position="93"/>
        <end position="120"/>
    </location>
</feature>
<keyword evidence="12" id="KW-1185">Reference proteome</keyword>
<keyword evidence="8" id="KW-0539">Nucleus</keyword>
<protein>
    <submittedName>
        <fullName evidence="11">Zinc finger protein ZAT5</fullName>
    </submittedName>
</protein>
<sequence>MKRFRFYGEEMKESIDSFRLANVLMLLSGGSAATAAAGEVAAGKVFECKTCNRQFPSFQALGGHRASHKKPRLGGADGPVDQVNSGPAKPRVHECSVCGLEFSIGQALGGHMRRHRAAVAGINGTPHGLWATEKEPVGEKAGVGLDLNLLPPLEVEEVRSPPKLLGFTLTPAIVDCMY</sequence>
<evidence type="ECO:0000256" key="3">
    <source>
        <dbReference type="ARBA" id="ARBA00022737"/>
    </source>
</evidence>
<evidence type="ECO:0000259" key="10">
    <source>
        <dbReference type="PROSITE" id="PS50157"/>
    </source>
</evidence>
<evidence type="ECO:0000256" key="8">
    <source>
        <dbReference type="ARBA" id="ARBA00023242"/>
    </source>
</evidence>
<keyword evidence="7" id="KW-0804">Transcription</keyword>
<dbReference type="PROSITE" id="PS50157">
    <property type="entry name" value="ZINC_FINGER_C2H2_2"/>
    <property type="match status" value="2"/>
</dbReference>
<evidence type="ECO:0000313" key="12">
    <source>
        <dbReference type="Proteomes" id="UP000233837"/>
    </source>
</evidence>
<evidence type="ECO:0000256" key="1">
    <source>
        <dbReference type="ARBA" id="ARBA00004123"/>
    </source>
</evidence>
<keyword evidence="5" id="KW-0862">Zinc</keyword>
<dbReference type="Gene3D" id="3.30.160.60">
    <property type="entry name" value="Classic Zinc Finger"/>
    <property type="match status" value="1"/>
</dbReference>
<keyword evidence="3" id="KW-0677">Repeat</keyword>
<evidence type="ECO:0000256" key="6">
    <source>
        <dbReference type="ARBA" id="ARBA00023015"/>
    </source>
</evidence>
<accession>A0A2I0X962</accession>